<keyword evidence="1" id="KW-0479">Metal-binding</keyword>
<name>A0A9P3G624_9APHY</name>
<evidence type="ECO:0000256" key="2">
    <source>
        <dbReference type="ARBA" id="ARBA00022771"/>
    </source>
</evidence>
<organism evidence="7 8">
    <name type="scientific">Phanerochaete sordida</name>
    <dbReference type="NCBI Taxonomy" id="48140"/>
    <lineage>
        <taxon>Eukaryota</taxon>
        <taxon>Fungi</taxon>
        <taxon>Dikarya</taxon>
        <taxon>Basidiomycota</taxon>
        <taxon>Agaricomycotina</taxon>
        <taxon>Agaricomycetes</taxon>
        <taxon>Polyporales</taxon>
        <taxon>Phanerochaetaceae</taxon>
        <taxon>Phanerochaete</taxon>
    </lineage>
</organism>
<sequence length="420" mass="47036">MSQIWATRRPDMHTSRVEWEHSWQRDFDRNFPHGATPPKHARPIPPSLFAAMGSDQHIFAAEYEEFLICKLQHDIAKEAARRFAEDGFENAWRALPDDRRREVILEGIYRTMRIPDMEERRKWCPDSSLQTLAARGGEGYLRVLKCLLPSTLDAPLTKPIEEEMTHAGCKTAYRAAKNSRTYALSTVVWNILLTFYGMEETQEPIRPARATTASTGAVAKSEERALMRSHNAQRKDMPNVCARRAVAETRLPAGAKLQACSRCRALGRRVFYCSKECQTQDWTAGTPRPHRRVCGTPLREDAPAPAAPADPADDSGIPGPEPGFVRPPALLHQIALLKQARGVDYFVRPYPEPDQGICLDATASLLFTTARARAFKNGDARAVQTMYSVLTGFADAPGVPRARVRRQLQGEYGVRVGERG</sequence>
<protein>
    <submittedName>
        <fullName evidence="7">Zinc finger MYND domain-containing protein</fullName>
    </submittedName>
</protein>
<feature type="domain" description="MYND-type" evidence="6">
    <location>
        <begin position="238"/>
        <end position="294"/>
    </location>
</feature>
<accession>A0A9P3G624</accession>
<reference evidence="7 8" key="1">
    <citation type="submission" date="2021-08" db="EMBL/GenBank/DDBJ databases">
        <title>Draft Genome Sequence of Phanerochaete sordida strain YK-624.</title>
        <authorList>
            <person name="Mori T."/>
            <person name="Dohra H."/>
            <person name="Suzuki T."/>
            <person name="Kawagishi H."/>
            <person name="Hirai H."/>
        </authorList>
    </citation>
    <scope>NUCLEOTIDE SEQUENCE [LARGE SCALE GENOMIC DNA]</scope>
    <source>
        <strain evidence="7 8">YK-624</strain>
    </source>
</reference>
<evidence type="ECO:0000256" key="1">
    <source>
        <dbReference type="ARBA" id="ARBA00022723"/>
    </source>
</evidence>
<dbReference type="PROSITE" id="PS50865">
    <property type="entry name" value="ZF_MYND_2"/>
    <property type="match status" value="1"/>
</dbReference>
<feature type="region of interest" description="Disordered" evidence="5">
    <location>
        <begin position="296"/>
        <end position="324"/>
    </location>
</feature>
<evidence type="ECO:0000313" key="7">
    <source>
        <dbReference type="EMBL" id="GJE88215.1"/>
    </source>
</evidence>
<proteinExistence type="predicted"/>
<dbReference type="Pfam" id="PF01753">
    <property type="entry name" value="zf-MYND"/>
    <property type="match status" value="1"/>
</dbReference>
<dbReference type="Proteomes" id="UP000703269">
    <property type="component" value="Unassembled WGS sequence"/>
</dbReference>
<gene>
    <name evidence="7" type="ORF">PsYK624_042980</name>
</gene>
<keyword evidence="2 4" id="KW-0863">Zinc-finger</keyword>
<evidence type="ECO:0000256" key="5">
    <source>
        <dbReference type="SAM" id="MobiDB-lite"/>
    </source>
</evidence>
<dbReference type="EMBL" id="BPQB01000008">
    <property type="protein sequence ID" value="GJE88215.1"/>
    <property type="molecule type" value="Genomic_DNA"/>
</dbReference>
<dbReference type="Gene3D" id="6.10.140.2220">
    <property type="match status" value="1"/>
</dbReference>
<evidence type="ECO:0000256" key="3">
    <source>
        <dbReference type="ARBA" id="ARBA00022833"/>
    </source>
</evidence>
<evidence type="ECO:0000313" key="8">
    <source>
        <dbReference type="Proteomes" id="UP000703269"/>
    </source>
</evidence>
<dbReference type="GO" id="GO:0008270">
    <property type="term" value="F:zinc ion binding"/>
    <property type="evidence" value="ECO:0007669"/>
    <property type="project" value="UniProtKB-KW"/>
</dbReference>
<keyword evidence="8" id="KW-1185">Reference proteome</keyword>
<dbReference type="SUPFAM" id="SSF144232">
    <property type="entry name" value="HIT/MYND zinc finger-like"/>
    <property type="match status" value="1"/>
</dbReference>
<dbReference type="OrthoDB" id="2797156at2759"/>
<comment type="caution">
    <text evidence="7">The sequence shown here is derived from an EMBL/GenBank/DDBJ whole genome shotgun (WGS) entry which is preliminary data.</text>
</comment>
<dbReference type="AlphaFoldDB" id="A0A9P3G624"/>
<evidence type="ECO:0000259" key="6">
    <source>
        <dbReference type="PROSITE" id="PS50865"/>
    </source>
</evidence>
<evidence type="ECO:0000256" key="4">
    <source>
        <dbReference type="PROSITE-ProRule" id="PRU00134"/>
    </source>
</evidence>
<keyword evidence="3" id="KW-0862">Zinc</keyword>
<dbReference type="InterPro" id="IPR002893">
    <property type="entry name" value="Znf_MYND"/>
</dbReference>